<keyword evidence="5" id="KW-0472">Membrane</keyword>
<reference evidence="8 9" key="2">
    <citation type="submission" date="2013-04" db="EMBL/GenBank/DDBJ databases">
        <title>The Genome Sequence of Bilophila wadsworthia 3_1_6.</title>
        <authorList>
            <consortium name="The Broad Institute Genomics Platform"/>
            <person name="Earl A."/>
            <person name="Ward D."/>
            <person name="Feldgarden M."/>
            <person name="Gevers D."/>
            <person name="Sibley C."/>
            <person name="Strauss J."/>
            <person name="Allen-Vercoe E."/>
            <person name="Walker B."/>
            <person name="Young S."/>
            <person name="Zeng Q."/>
            <person name="Gargeya S."/>
            <person name="Fitzgerald M."/>
            <person name="Haas B."/>
            <person name="Abouelleil A."/>
            <person name="Allen A.W."/>
            <person name="Alvarado L."/>
            <person name="Arachchi H.M."/>
            <person name="Berlin A.M."/>
            <person name="Chapman S.B."/>
            <person name="Gainer-Dewar J."/>
            <person name="Goldberg J."/>
            <person name="Griggs A."/>
            <person name="Gujja S."/>
            <person name="Hansen M."/>
            <person name="Howarth C."/>
            <person name="Imamovic A."/>
            <person name="Ireland A."/>
            <person name="Larimer J."/>
            <person name="McCowan C."/>
            <person name="Murphy C."/>
            <person name="Pearson M."/>
            <person name="Poon T.W."/>
            <person name="Priest M."/>
            <person name="Roberts A."/>
            <person name="Saif S."/>
            <person name="Shea T."/>
            <person name="Sisk P."/>
            <person name="Sykes S."/>
            <person name="Wortman J."/>
            <person name="Nusbaum C."/>
            <person name="Birren B."/>
        </authorList>
    </citation>
    <scope>NUCLEOTIDE SEQUENCE [LARGE SCALE GENOMIC DNA]</scope>
    <source>
        <strain evidence="8 9">3_1_6</strain>
    </source>
</reference>
<keyword evidence="3" id="KW-0997">Cell inner membrane</keyword>
<gene>
    <name evidence="8" type="ORF">HMPREF0179_02347</name>
</gene>
<comment type="subcellular location">
    <subcellularLocation>
        <location evidence="1">Cell inner membrane</location>
    </subcellularLocation>
</comment>
<keyword evidence="2" id="KW-1003">Cell membrane</keyword>
<dbReference type="GO" id="GO:0005886">
    <property type="term" value="C:plasma membrane"/>
    <property type="evidence" value="ECO:0007669"/>
    <property type="project" value="UniProtKB-SubCell"/>
</dbReference>
<dbReference type="STRING" id="563192.HMPREF0179_02347"/>
<dbReference type="GO" id="GO:0009247">
    <property type="term" value="P:glycolipid biosynthetic process"/>
    <property type="evidence" value="ECO:0007669"/>
    <property type="project" value="UniProtKB-ARBA"/>
</dbReference>
<dbReference type="AlphaFoldDB" id="E5Y832"/>
<evidence type="ECO:0000256" key="1">
    <source>
        <dbReference type="ARBA" id="ARBA00004533"/>
    </source>
</evidence>
<dbReference type="Proteomes" id="UP000006034">
    <property type="component" value="Unassembled WGS sequence"/>
</dbReference>
<feature type="domain" description="DUF374" evidence="7">
    <location>
        <begin position="61"/>
        <end position="130"/>
    </location>
</feature>
<evidence type="ECO:0000256" key="4">
    <source>
        <dbReference type="ARBA" id="ARBA00022679"/>
    </source>
</evidence>
<keyword evidence="9" id="KW-1185">Reference proteome</keyword>
<dbReference type="eggNOG" id="COG1560">
    <property type="taxonomic scope" value="Bacteria"/>
</dbReference>
<dbReference type="GO" id="GO:0016746">
    <property type="term" value="F:acyltransferase activity"/>
    <property type="evidence" value="ECO:0007669"/>
    <property type="project" value="UniProtKB-KW"/>
</dbReference>
<evidence type="ECO:0000256" key="5">
    <source>
        <dbReference type="ARBA" id="ARBA00023136"/>
    </source>
</evidence>
<evidence type="ECO:0000259" key="7">
    <source>
        <dbReference type="Pfam" id="PF04028"/>
    </source>
</evidence>
<dbReference type="GeneID" id="78085489"/>
<dbReference type="OrthoDB" id="9803456at2"/>
<proteinExistence type="predicted"/>
<name>E5Y832_BILW3</name>
<protein>
    <submittedName>
        <fullName evidence="8">Lipid A biosynthesis lauroyl acyltransferase</fullName>
    </submittedName>
</protein>
<evidence type="ECO:0000256" key="6">
    <source>
        <dbReference type="ARBA" id="ARBA00023315"/>
    </source>
</evidence>
<evidence type="ECO:0000256" key="2">
    <source>
        <dbReference type="ARBA" id="ARBA00022475"/>
    </source>
</evidence>
<dbReference type="Pfam" id="PF03279">
    <property type="entry name" value="Lip_A_acyltrans"/>
    <property type="match status" value="1"/>
</dbReference>
<dbReference type="PANTHER" id="PTHR30606">
    <property type="entry name" value="LIPID A BIOSYNTHESIS LAUROYL ACYLTRANSFERASE"/>
    <property type="match status" value="1"/>
</dbReference>
<sequence>MPHSGKSLLGALSAPVYWLYRLWCRSLRYTEINRAAIENTTDQGRPVVLSLWHDELFPLIYLKRRLNIIALVSQSDDGDLLAGVLERMGLETARGSSSRGGVKALLAAARRMRESGICGCVTVDGPRGPRHEVKEGAIFLAARADAPIVPIRLFMERRKVFKSWDRFQLPLPFSRVSMVCADAYRVECDIRDPEAVARECRRLEEKLEALKAPELPPSPSLLHQLSQAFSRAMCRVGYGFALLLGKLGFSRIRSLARGLGSLLWTCLPKRRRLATESIARHLELSQATAESLARASFTHNARSFLESVLVPEFGLSHPLLDVERPDLLERLKRGERPSVITTAHLGAWELLASLLGDVSDHPRLTVVRTYKNKLMDYVTTRLRSSHGADVIGHREAAFPVLRALRKNGYAAFLADHNTSRSEAFFLPFLGEEAAVNKGPAVLAVRAKALVWPIALIRDGDRYRIIIEEPLDTALLEGDAEEKALAVAAFYTEANERMVRRAPDQWFWMHNRWKTKRVMDD</sequence>
<dbReference type="InterPro" id="IPR004960">
    <property type="entry name" value="LipA_acyltrans"/>
</dbReference>
<keyword evidence="6 8" id="KW-0012">Acyltransferase</keyword>
<evidence type="ECO:0000313" key="8">
    <source>
        <dbReference type="EMBL" id="EFV43839.1"/>
    </source>
</evidence>
<dbReference type="Pfam" id="PF04028">
    <property type="entry name" value="DUF374"/>
    <property type="match status" value="1"/>
</dbReference>
<dbReference type="HOGENOM" id="CLU_523439_0_0_7"/>
<dbReference type="EMBL" id="ADCP02000001">
    <property type="protein sequence ID" value="EFV43839.1"/>
    <property type="molecule type" value="Genomic_DNA"/>
</dbReference>
<organism evidence="8 9">
    <name type="scientific">Bilophila wadsworthia (strain 3_1_6)</name>
    <dbReference type="NCBI Taxonomy" id="563192"/>
    <lineage>
        <taxon>Bacteria</taxon>
        <taxon>Pseudomonadati</taxon>
        <taxon>Thermodesulfobacteriota</taxon>
        <taxon>Desulfovibrionia</taxon>
        <taxon>Desulfovibrionales</taxon>
        <taxon>Desulfovibrionaceae</taxon>
        <taxon>Bilophila</taxon>
    </lineage>
</organism>
<dbReference type="eggNOG" id="COG2121">
    <property type="taxonomic scope" value="Bacteria"/>
</dbReference>
<evidence type="ECO:0000313" key="9">
    <source>
        <dbReference type="Proteomes" id="UP000006034"/>
    </source>
</evidence>
<dbReference type="CDD" id="cd07983">
    <property type="entry name" value="LPLAT_DUF374-like"/>
    <property type="match status" value="1"/>
</dbReference>
<dbReference type="PANTHER" id="PTHR30606:SF10">
    <property type="entry name" value="PHOSPHATIDYLINOSITOL MANNOSIDE ACYLTRANSFERASE"/>
    <property type="match status" value="1"/>
</dbReference>
<evidence type="ECO:0000256" key="3">
    <source>
        <dbReference type="ARBA" id="ARBA00022519"/>
    </source>
</evidence>
<reference evidence="8 9" key="1">
    <citation type="submission" date="2010-10" db="EMBL/GenBank/DDBJ databases">
        <authorList>
            <consortium name="The Broad Institute Genome Sequencing Platform"/>
            <person name="Ward D."/>
            <person name="Earl A."/>
            <person name="Feldgarden M."/>
            <person name="Young S.K."/>
            <person name="Gargeya S."/>
            <person name="Zeng Q."/>
            <person name="Alvarado L."/>
            <person name="Berlin A."/>
            <person name="Bochicchio J."/>
            <person name="Chapman S.B."/>
            <person name="Chen Z."/>
            <person name="Freedman E."/>
            <person name="Gellesch M."/>
            <person name="Goldberg J."/>
            <person name="Griggs A."/>
            <person name="Gujja S."/>
            <person name="Heilman E."/>
            <person name="Heiman D."/>
            <person name="Howarth C."/>
            <person name="Mehta T."/>
            <person name="Neiman D."/>
            <person name="Pearson M."/>
            <person name="Roberts A."/>
            <person name="Saif S."/>
            <person name="Shea T."/>
            <person name="Shenoy N."/>
            <person name="Sisk P."/>
            <person name="Stolte C."/>
            <person name="Sykes S."/>
            <person name="White J."/>
            <person name="Yandava C."/>
            <person name="Allen-Vercoe E."/>
            <person name="Sibley C."/>
            <person name="Ambrose C.E."/>
            <person name="Strauss J."/>
            <person name="Daigneault M."/>
            <person name="Haas B."/>
            <person name="Nusbaum C."/>
            <person name="Birren B."/>
        </authorList>
    </citation>
    <scope>NUCLEOTIDE SEQUENCE [LARGE SCALE GENOMIC DNA]</scope>
    <source>
        <strain evidence="8 9">3_1_6</strain>
    </source>
</reference>
<dbReference type="InterPro" id="IPR007172">
    <property type="entry name" value="DUF374"/>
</dbReference>
<comment type="caution">
    <text evidence="8">The sequence shown here is derived from an EMBL/GenBank/DDBJ whole genome shotgun (WGS) entry which is preliminary data.</text>
</comment>
<keyword evidence="4 8" id="KW-0808">Transferase</keyword>
<dbReference type="CDD" id="cd07984">
    <property type="entry name" value="LPLAT_LABLAT-like"/>
    <property type="match status" value="1"/>
</dbReference>
<accession>E5Y832</accession>
<dbReference type="RefSeq" id="WP_005028184.1">
    <property type="nucleotide sequence ID" value="NZ_KE150238.1"/>
</dbReference>